<proteinExistence type="predicted"/>
<keyword evidence="4" id="KW-1185">Reference proteome</keyword>
<dbReference type="PANTHER" id="PTHR43798:SF33">
    <property type="entry name" value="HYDROLASE, PUTATIVE (AFU_ORTHOLOGUE AFUA_2G14860)-RELATED"/>
    <property type="match status" value="1"/>
</dbReference>
<dbReference type="Gene3D" id="3.40.50.1820">
    <property type="entry name" value="alpha/beta hydrolase"/>
    <property type="match status" value="1"/>
</dbReference>
<protein>
    <submittedName>
        <fullName evidence="3">Alpha/beta hydrolase</fullName>
    </submittedName>
</protein>
<dbReference type="InterPro" id="IPR029058">
    <property type="entry name" value="AB_hydrolase_fold"/>
</dbReference>
<sequence>MAKTLETKDNTGNRPGKLMRLLLRIIAGIVIVLILFLAITYVVNAICNRMEKKKIEPYGQSVEVDGKRMNVFIQGNGDQIIVLLPGQGTPSPVLDFKPLIDELSPDYRVVAIEPFGYGLSDGTDKERTTENIVSEIHQAVQQLKLDHYILMGHSITGLYGATYVNNYRDEVQAFIGIDSSVPNQPGMEAKLPLRTFDFIKRSGLMRLVKKLEVDRNEDLPLDEHSREQMNLISNQVSSNPTMLNELKHLGSNFKNGETLTYPHDLPMLLFVQSNNENNSWWLPLHEEQAKQSQYGKVIPMEGTHYLHHTKYKEIAQEFKAYMKEVSHDGTPSSK</sequence>
<feature type="domain" description="AB hydrolase-1" evidence="2">
    <location>
        <begin position="81"/>
        <end position="198"/>
    </location>
</feature>
<dbReference type="InterPro" id="IPR050266">
    <property type="entry name" value="AB_hydrolase_sf"/>
</dbReference>
<organism evidence="3 4">
    <name type="scientific">Lacrimispora xylanolytica</name>
    <dbReference type="NCBI Taxonomy" id="29375"/>
    <lineage>
        <taxon>Bacteria</taxon>
        <taxon>Bacillati</taxon>
        <taxon>Bacillota</taxon>
        <taxon>Clostridia</taxon>
        <taxon>Lachnospirales</taxon>
        <taxon>Lachnospiraceae</taxon>
        <taxon>Lacrimispora</taxon>
    </lineage>
</organism>
<keyword evidence="1" id="KW-1133">Transmembrane helix</keyword>
<dbReference type="SUPFAM" id="SSF53474">
    <property type="entry name" value="alpha/beta-Hydrolases"/>
    <property type="match status" value="1"/>
</dbReference>
<evidence type="ECO:0000313" key="4">
    <source>
        <dbReference type="Proteomes" id="UP001163115"/>
    </source>
</evidence>
<keyword evidence="1" id="KW-0472">Membrane</keyword>
<dbReference type="PANTHER" id="PTHR43798">
    <property type="entry name" value="MONOACYLGLYCEROL LIPASE"/>
    <property type="match status" value="1"/>
</dbReference>
<dbReference type="GO" id="GO:0016787">
    <property type="term" value="F:hydrolase activity"/>
    <property type="evidence" value="ECO:0007669"/>
    <property type="project" value="UniProtKB-KW"/>
</dbReference>
<reference evidence="3" key="1">
    <citation type="submission" date="2022-11" db="EMBL/GenBank/DDBJ databases">
        <title>Lacrimispora xylanolytica sy1, complete genome.</title>
        <authorList>
            <person name="Choi S."/>
        </authorList>
    </citation>
    <scope>NUCLEOTIDE SEQUENCE</scope>
    <source>
        <strain evidence="3">Sy1</strain>
    </source>
</reference>
<dbReference type="InterPro" id="IPR000073">
    <property type="entry name" value="AB_hydrolase_1"/>
</dbReference>
<name>A0ABY7AB15_9FIRM</name>
<evidence type="ECO:0000256" key="1">
    <source>
        <dbReference type="SAM" id="Phobius"/>
    </source>
</evidence>
<keyword evidence="3" id="KW-0378">Hydrolase</keyword>
<gene>
    <name evidence="3" type="ORF">OW255_19360</name>
</gene>
<feature type="transmembrane region" description="Helical" evidence="1">
    <location>
        <begin position="21"/>
        <end position="43"/>
    </location>
</feature>
<dbReference type="RefSeq" id="WP_268115047.1">
    <property type="nucleotide sequence ID" value="NZ_CP113524.1"/>
</dbReference>
<dbReference type="EMBL" id="CP113524">
    <property type="protein sequence ID" value="WAJ23687.1"/>
    <property type="molecule type" value="Genomic_DNA"/>
</dbReference>
<evidence type="ECO:0000259" key="2">
    <source>
        <dbReference type="Pfam" id="PF00561"/>
    </source>
</evidence>
<dbReference type="Proteomes" id="UP001163115">
    <property type="component" value="Chromosome"/>
</dbReference>
<keyword evidence="1" id="KW-0812">Transmembrane</keyword>
<evidence type="ECO:0000313" key="3">
    <source>
        <dbReference type="EMBL" id="WAJ23687.1"/>
    </source>
</evidence>
<dbReference type="Pfam" id="PF00561">
    <property type="entry name" value="Abhydrolase_1"/>
    <property type="match status" value="1"/>
</dbReference>
<accession>A0ABY7AB15</accession>